<proteinExistence type="predicted"/>
<feature type="transmembrane region" description="Helical" evidence="5">
    <location>
        <begin position="186"/>
        <end position="206"/>
    </location>
</feature>
<comment type="subcellular location">
    <subcellularLocation>
        <location evidence="1">Membrane</location>
        <topology evidence="1">Multi-pass membrane protein</topology>
    </subcellularLocation>
</comment>
<keyword evidence="4 5" id="KW-0472">Membrane</keyword>
<dbReference type="RefSeq" id="WP_110754180.1">
    <property type="nucleotide sequence ID" value="NZ_QJTF01000026.1"/>
</dbReference>
<dbReference type="AlphaFoldDB" id="A0A318SYB4"/>
<feature type="transmembrane region" description="Helical" evidence="5">
    <location>
        <begin position="353"/>
        <end position="375"/>
    </location>
</feature>
<evidence type="ECO:0000256" key="3">
    <source>
        <dbReference type="ARBA" id="ARBA00022989"/>
    </source>
</evidence>
<dbReference type="GO" id="GO:0016020">
    <property type="term" value="C:membrane"/>
    <property type="evidence" value="ECO:0007669"/>
    <property type="project" value="UniProtKB-SubCell"/>
</dbReference>
<dbReference type="Proteomes" id="UP000247454">
    <property type="component" value="Unassembled WGS sequence"/>
</dbReference>
<dbReference type="OrthoDB" id="4391260at2"/>
<evidence type="ECO:0000256" key="1">
    <source>
        <dbReference type="ARBA" id="ARBA00004141"/>
    </source>
</evidence>
<dbReference type="InterPro" id="IPR051533">
    <property type="entry name" value="WaaL-like"/>
</dbReference>
<keyword evidence="7" id="KW-0436">Ligase</keyword>
<sequence length="440" mass="47955">MSNIASLRKTDNGMQSAVSMRPVISIRMVAALLAALILSLLLISFRPYFPEGTDKESGDLANQLGFSGLGVISVLSVLMLAKPRTVAAMASPLWLVMLGFVVFSALISPNPPLALRAVAFTFIAMISIISVLCLPRGGDGFSLVFTLSATVVLILSYGGIVLIPNLATHGFDALEPQNSYLWRGVFSHKNVAAPVMAAFFFAGIYLIRRRWFLSGALIALAALVFVGGAGSKTTAALVPLVAALIGVPGIFGLRPIAAAMVLMTQIGFFFLTLGVVLFQPIAHISQDYLPEPSFTGRSSIWRFALEMLEKKPWTGYGLGGFWSTPAVQYSARPYYLEWDVRGIVHAHNGYLDIAVMMGIPAAICAVIVIILLPLIDYIRCRRNRENVLLADFFMMVLTFSTLNAFLESFFFQRADPVWLMLVLAIFGLRMTARVTLVSRE</sequence>
<reference evidence="7 8" key="1">
    <citation type="submission" date="2018-06" db="EMBL/GenBank/DDBJ databases">
        <title>Genomic Encyclopedia of Type Strains, Phase III (KMG-III): the genomes of soil and plant-associated and newly described type strains.</title>
        <authorList>
            <person name="Whitman W."/>
        </authorList>
    </citation>
    <scope>NUCLEOTIDE SEQUENCE [LARGE SCALE GENOMIC DNA]</scope>
    <source>
        <strain evidence="7 8">ORS 1419</strain>
    </source>
</reference>
<feature type="transmembrane region" description="Helical" evidence="5">
    <location>
        <begin position="24"/>
        <end position="44"/>
    </location>
</feature>
<feature type="transmembrane region" description="Helical" evidence="5">
    <location>
        <begin position="260"/>
        <end position="282"/>
    </location>
</feature>
<evidence type="ECO:0000259" key="6">
    <source>
        <dbReference type="Pfam" id="PF04932"/>
    </source>
</evidence>
<evidence type="ECO:0000256" key="2">
    <source>
        <dbReference type="ARBA" id="ARBA00022692"/>
    </source>
</evidence>
<dbReference type="Pfam" id="PF04932">
    <property type="entry name" value="Wzy_C"/>
    <property type="match status" value="1"/>
</dbReference>
<protein>
    <submittedName>
        <fullName evidence="7">O-antigen ligase</fullName>
    </submittedName>
</protein>
<feature type="transmembrane region" description="Helical" evidence="5">
    <location>
        <begin position="88"/>
        <end position="107"/>
    </location>
</feature>
<evidence type="ECO:0000313" key="8">
    <source>
        <dbReference type="Proteomes" id="UP000247454"/>
    </source>
</evidence>
<feature type="transmembrane region" description="Helical" evidence="5">
    <location>
        <begin position="387"/>
        <end position="406"/>
    </location>
</feature>
<feature type="transmembrane region" description="Helical" evidence="5">
    <location>
        <begin position="235"/>
        <end position="253"/>
    </location>
</feature>
<gene>
    <name evidence="7" type="ORF">C7477_12618</name>
</gene>
<keyword evidence="8" id="KW-1185">Reference proteome</keyword>
<evidence type="ECO:0000256" key="4">
    <source>
        <dbReference type="ARBA" id="ARBA00023136"/>
    </source>
</evidence>
<keyword evidence="2 5" id="KW-0812">Transmembrane</keyword>
<feature type="transmembrane region" description="Helical" evidence="5">
    <location>
        <begin position="418"/>
        <end position="436"/>
    </location>
</feature>
<dbReference type="GO" id="GO:0016874">
    <property type="term" value="F:ligase activity"/>
    <property type="evidence" value="ECO:0007669"/>
    <property type="project" value="UniProtKB-KW"/>
</dbReference>
<comment type="caution">
    <text evidence="7">The sequence shown here is derived from an EMBL/GenBank/DDBJ whole genome shotgun (WGS) entry which is preliminary data.</text>
</comment>
<organism evidence="7 8">
    <name type="scientific">Phyllobacterium leguminum</name>
    <dbReference type="NCBI Taxonomy" id="314237"/>
    <lineage>
        <taxon>Bacteria</taxon>
        <taxon>Pseudomonadati</taxon>
        <taxon>Pseudomonadota</taxon>
        <taxon>Alphaproteobacteria</taxon>
        <taxon>Hyphomicrobiales</taxon>
        <taxon>Phyllobacteriaceae</taxon>
        <taxon>Phyllobacterium</taxon>
    </lineage>
</organism>
<dbReference type="PANTHER" id="PTHR37422:SF17">
    <property type="entry name" value="O-ANTIGEN LIGASE"/>
    <property type="match status" value="1"/>
</dbReference>
<keyword evidence="3 5" id="KW-1133">Transmembrane helix</keyword>
<feature type="transmembrane region" description="Helical" evidence="5">
    <location>
        <begin position="141"/>
        <end position="166"/>
    </location>
</feature>
<dbReference type="PANTHER" id="PTHR37422">
    <property type="entry name" value="TEICHURONIC ACID BIOSYNTHESIS PROTEIN TUAE"/>
    <property type="match status" value="1"/>
</dbReference>
<evidence type="ECO:0000313" key="7">
    <source>
        <dbReference type="EMBL" id="PYE86392.1"/>
    </source>
</evidence>
<evidence type="ECO:0000256" key="5">
    <source>
        <dbReference type="SAM" id="Phobius"/>
    </source>
</evidence>
<name>A0A318SYB4_9HYPH</name>
<feature type="transmembrane region" description="Helical" evidence="5">
    <location>
        <begin position="64"/>
        <end position="81"/>
    </location>
</feature>
<feature type="transmembrane region" description="Helical" evidence="5">
    <location>
        <begin position="113"/>
        <end position="134"/>
    </location>
</feature>
<feature type="transmembrane region" description="Helical" evidence="5">
    <location>
        <begin position="211"/>
        <end position="229"/>
    </location>
</feature>
<feature type="domain" description="O-antigen ligase-related" evidence="6">
    <location>
        <begin position="217"/>
        <end position="365"/>
    </location>
</feature>
<accession>A0A318SYB4</accession>
<dbReference type="EMBL" id="QJTF01000026">
    <property type="protein sequence ID" value="PYE86392.1"/>
    <property type="molecule type" value="Genomic_DNA"/>
</dbReference>
<dbReference type="InterPro" id="IPR007016">
    <property type="entry name" value="O-antigen_ligase-rel_domated"/>
</dbReference>